<evidence type="ECO:0000313" key="4">
    <source>
        <dbReference type="Proteomes" id="UP000422764"/>
    </source>
</evidence>
<keyword evidence="4" id="KW-1185">Reference proteome</keyword>
<dbReference type="PANTHER" id="PTHR12147">
    <property type="entry name" value="METALLOPEPTIDASE M28 FAMILY MEMBER"/>
    <property type="match status" value="1"/>
</dbReference>
<keyword evidence="1" id="KW-1133">Transmembrane helix</keyword>
<dbReference type="Gene3D" id="3.40.630.10">
    <property type="entry name" value="Zn peptidases"/>
    <property type="match status" value="1"/>
</dbReference>
<evidence type="ECO:0000256" key="1">
    <source>
        <dbReference type="SAM" id="Phobius"/>
    </source>
</evidence>
<feature type="transmembrane region" description="Helical" evidence="1">
    <location>
        <begin position="408"/>
        <end position="430"/>
    </location>
</feature>
<evidence type="ECO:0000259" key="2">
    <source>
        <dbReference type="Pfam" id="PF04389"/>
    </source>
</evidence>
<dbReference type="GO" id="GO:0006508">
    <property type="term" value="P:proteolysis"/>
    <property type="evidence" value="ECO:0007669"/>
    <property type="project" value="InterPro"/>
</dbReference>
<dbReference type="InterPro" id="IPR045175">
    <property type="entry name" value="M28_fam"/>
</dbReference>
<dbReference type="GO" id="GO:0008235">
    <property type="term" value="F:metalloexopeptidase activity"/>
    <property type="evidence" value="ECO:0007669"/>
    <property type="project" value="InterPro"/>
</dbReference>
<feature type="domain" description="Peptidase M28" evidence="2">
    <location>
        <begin position="202"/>
        <end position="394"/>
    </location>
</feature>
<accession>A0A6I6ESR0</accession>
<keyword evidence="1" id="KW-0472">Membrane</keyword>
<protein>
    <submittedName>
        <fullName evidence="3">M28 family peptidase</fullName>
    </submittedName>
</protein>
<dbReference type="InterPro" id="IPR007484">
    <property type="entry name" value="Peptidase_M28"/>
</dbReference>
<sequence>MVVFALSFKIYINIHPFNVKNVVNTINFLSSDSLKGRLTGTLENKEVEQYIKLQFIENNLKPFMGEYTQSFKIKYPYRLESTPYLTVSDDEGKVIKEFIYNKDYKEDMLNFRSNKFSFNKRNPQINSEGNVIQIKQNSDYFLLYIPSKGSLSFRSSFVNTAHWSMCIMVTEPTLIAIKKYIEDGYNINCFIPFSAKETLANNVMGYIEGKDKTADPIILSAHFDHLGIDLGNTIYKGALDNASGTSFMLEMMRYITSLGQPERSILFVGFNAEEFGCIGSSEFVKKYKEHIQDSKVFNFDMIGSDNGVPLYIVGGPQDTAKTAFLRSVSDTCSDEKINFNYRFGDDSDHKAFRENNIDAITFCDNDTSRIHTPNDTPEFISTTAIDRCFNVVSKEVIKHAFNHNILIIYYKEALVTSSLIITAITIFLICTRKKNK</sequence>
<dbReference type="AlphaFoldDB" id="A0A6I6ESR0"/>
<dbReference type="PANTHER" id="PTHR12147:SF26">
    <property type="entry name" value="PEPTIDASE M28 DOMAIN-CONTAINING PROTEIN"/>
    <property type="match status" value="1"/>
</dbReference>
<dbReference type="EMBL" id="CP046522">
    <property type="protein sequence ID" value="QGU96772.1"/>
    <property type="molecule type" value="Genomic_DNA"/>
</dbReference>
<dbReference type="SUPFAM" id="SSF53187">
    <property type="entry name" value="Zn-dependent exopeptidases"/>
    <property type="match status" value="1"/>
</dbReference>
<dbReference type="Pfam" id="PF04389">
    <property type="entry name" value="Peptidase_M28"/>
    <property type="match status" value="1"/>
</dbReference>
<name>A0A6I6ESR0_9CLOT</name>
<gene>
    <name evidence="3" type="ORF">GOM49_02590</name>
</gene>
<proteinExistence type="predicted"/>
<keyword evidence="1" id="KW-0812">Transmembrane</keyword>
<reference evidence="3 4" key="1">
    <citation type="submission" date="2019-12" db="EMBL/GenBank/DDBJ databases">
        <title>Genome sequenceing of Clostridium bovifaecis.</title>
        <authorList>
            <person name="Yao Y."/>
        </authorList>
    </citation>
    <scope>NUCLEOTIDE SEQUENCE [LARGE SCALE GENOMIC DNA]</scope>
    <source>
        <strain evidence="3 4">BXX</strain>
    </source>
</reference>
<dbReference type="Proteomes" id="UP000422764">
    <property type="component" value="Chromosome"/>
</dbReference>
<organism evidence="3 4">
    <name type="scientific">Clostridium bovifaecis</name>
    <dbReference type="NCBI Taxonomy" id="2184719"/>
    <lineage>
        <taxon>Bacteria</taxon>
        <taxon>Bacillati</taxon>
        <taxon>Bacillota</taxon>
        <taxon>Clostridia</taxon>
        <taxon>Eubacteriales</taxon>
        <taxon>Clostridiaceae</taxon>
        <taxon>Clostridium</taxon>
    </lineage>
</organism>
<evidence type="ECO:0000313" key="3">
    <source>
        <dbReference type="EMBL" id="QGU96772.1"/>
    </source>
</evidence>